<dbReference type="EMBL" id="MU393426">
    <property type="protein sequence ID" value="KAI4870057.1"/>
    <property type="molecule type" value="Genomic_DNA"/>
</dbReference>
<sequence length="229" mass="24952">MAGKKSVDSSKKVAGQARKAQAAADKAAAEDAKKAAVEEADWDKGAKSNAKKEQQAAKKAEQARKKAEREAALADEEKSLPTRAAPKNSKTAVKKTNRGLDQALSELSVSDENKKLATIETSGIDNILEALGAALTENSDVKVDRHATRRVKAAYTAFEERRLKEMSEDGSGQGLRLSQKKERIHDEFKKSPENPHNNTLNVEHNATKDDIAQTKAQDKARVETLYSSK</sequence>
<protein>
    <submittedName>
        <fullName evidence="1">Uncharacterized protein</fullName>
    </submittedName>
</protein>
<evidence type="ECO:0000313" key="1">
    <source>
        <dbReference type="EMBL" id="KAI4870057.1"/>
    </source>
</evidence>
<comment type="caution">
    <text evidence="1">The sequence shown here is derived from an EMBL/GenBank/DDBJ whole genome shotgun (WGS) entry which is preliminary data.</text>
</comment>
<accession>A0ACB9ZEV8</accession>
<evidence type="ECO:0000313" key="2">
    <source>
        <dbReference type="Proteomes" id="UP001497700"/>
    </source>
</evidence>
<proteinExistence type="predicted"/>
<reference evidence="1 2" key="1">
    <citation type="journal article" date="2022" name="New Phytol.">
        <title>Ecological generalism drives hyperdiversity of secondary metabolite gene clusters in xylarialean endophytes.</title>
        <authorList>
            <person name="Franco M.E.E."/>
            <person name="Wisecaver J.H."/>
            <person name="Arnold A.E."/>
            <person name="Ju Y.M."/>
            <person name="Slot J.C."/>
            <person name="Ahrendt S."/>
            <person name="Moore L.P."/>
            <person name="Eastman K.E."/>
            <person name="Scott K."/>
            <person name="Konkel Z."/>
            <person name="Mondo S.J."/>
            <person name="Kuo A."/>
            <person name="Hayes R.D."/>
            <person name="Haridas S."/>
            <person name="Andreopoulos B."/>
            <person name="Riley R."/>
            <person name="LaButti K."/>
            <person name="Pangilinan J."/>
            <person name="Lipzen A."/>
            <person name="Amirebrahimi M."/>
            <person name="Yan J."/>
            <person name="Adam C."/>
            <person name="Keymanesh K."/>
            <person name="Ng V."/>
            <person name="Louie K."/>
            <person name="Northen T."/>
            <person name="Drula E."/>
            <person name="Henrissat B."/>
            <person name="Hsieh H.M."/>
            <person name="Youens-Clark K."/>
            <person name="Lutzoni F."/>
            <person name="Miadlikowska J."/>
            <person name="Eastwood D.C."/>
            <person name="Hamelin R.C."/>
            <person name="Grigoriev I.V."/>
            <person name="U'Ren J.M."/>
        </authorList>
    </citation>
    <scope>NUCLEOTIDE SEQUENCE [LARGE SCALE GENOMIC DNA]</scope>
    <source>
        <strain evidence="1 2">CBS 119005</strain>
    </source>
</reference>
<dbReference type="Proteomes" id="UP001497700">
    <property type="component" value="Unassembled WGS sequence"/>
</dbReference>
<name>A0ACB9ZEV8_9PEZI</name>
<gene>
    <name evidence="1" type="ORF">F4820DRAFT_319046</name>
</gene>
<organism evidence="1 2">
    <name type="scientific">Hypoxylon rubiginosum</name>
    <dbReference type="NCBI Taxonomy" id="110542"/>
    <lineage>
        <taxon>Eukaryota</taxon>
        <taxon>Fungi</taxon>
        <taxon>Dikarya</taxon>
        <taxon>Ascomycota</taxon>
        <taxon>Pezizomycotina</taxon>
        <taxon>Sordariomycetes</taxon>
        <taxon>Xylariomycetidae</taxon>
        <taxon>Xylariales</taxon>
        <taxon>Hypoxylaceae</taxon>
        <taxon>Hypoxylon</taxon>
    </lineage>
</organism>
<keyword evidence="2" id="KW-1185">Reference proteome</keyword>